<dbReference type="OrthoDB" id="9805770at2"/>
<organism evidence="5 6">
    <name type="scientific">Emergencia timonensis</name>
    <dbReference type="NCBI Taxonomy" id="1776384"/>
    <lineage>
        <taxon>Bacteria</taxon>
        <taxon>Bacillati</taxon>
        <taxon>Bacillota</taxon>
        <taxon>Clostridia</taxon>
        <taxon>Peptostreptococcales</taxon>
        <taxon>Anaerovoracaceae</taxon>
        <taxon>Emergencia</taxon>
    </lineage>
</organism>
<sequence>MKQIANTVKYSGMRKAVGKKMEVSGNYPMSYQGIYVDVTDLLDFRKKVNAEKNVNLTVNDYIIKAVSLSLQRVPIMNSAFSEDMKQIEIYESCNISVMTASEKGLVAPVIKDSQNKTIFEISSEMKELVSKANAGTLTPDDYADGTFGVTNIGKLNSFDSVPLPLPPEPAIMTACTAKKMPVVMDDDTIAVRMMMKLVIGGDHRILDGVPLAQFINSMKELLEAPEVLIKE</sequence>
<name>A0A415E5K2_9FIRM</name>
<evidence type="ECO:0000256" key="2">
    <source>
        <dbReference type="ARBA" id="ARBA00022679"/>
    </source>
</evidence>
<dbReference type="InterPro" id="IPR023213">
    <property type="entry name" value="CAT-like_dom_sf"/>
</dbReference>
<dbReference type="EMBL" id="QRMS01000001">
    <property type="protein sequence ID" value="RHJ89052.1"/>
    <property type="molecule type" value="Genomic_DNA"/>
</dbReference>
<dbReference type="RefSeq" id="WP_118333087.1">
    <property type="nucleotide sequence ID" value="NZ_AP025567.1"/>
</dbReference>
<feature type="domain" description="2-oxoacid dehydrogenase acyltransferase catalytic" evidence="4">
    <location>
        <begin position="5"/>
        <end position="228"/>
    </location>
</feature>
<evidence type="ECO:0000256" key="3">
    <source>
        <dbReference type="ARBA" id="ARBA00023315"/>
    </source>
</evidence>
<dbReference type="GO" id="GO:0005737">
    <property type="term" value="C:cytoplasm"/>
    <property type="evidence" value="ECO:0007669"/>
    <property type="project" value="TreeGrafter"/>
</dbReference>
<dbReference type="GO" id="GO:0031405">
    <property type="term" value="F:lipoic acid binding"/>
    <property type="evidence" value="ECO:0007669"/>
    <property type="project" value="TreeGrafter"/>
</dbReference>
<evidence type="ECO:0000259" key="4">
    <source>
        <dbReference type="Pfam" id="PF00198"/>
    </source>
</evidence>
<keyword evidence="2" id="KW-0808">Transferase</keyword>
<gene>
    <name evidence="5" type="ORF">DW099_00295</name>
</gene>
<dbReference type="PANTHER" id="PTHR43178:SF5">
    <property type="entry name" value="LIPOAMIDE ACYLTRANSFERASE COMPONENT OF BRANCHED-CHAIN ALPHA-KETO ACID DEHYDROGENASE COMPLEX, MITOCHONDRIAL"/>
    <property type="match status" value="1"/>
</dbReference>
<proteinExistence type="predicted"/>
<dbReference type="AlphaFoldDB" id="A0A415E5K2"/>
<dbReference type="GO" id="GO:0016407">
    <property type="term" value="F:acetyltransferase activity"/>
    <property type="evidence" value="ECO:0007669"/>
    <property type="project" value="TreeGrafter"/>
</dbReference>
<dbReference type="PANTHER" id="PTHR43178">
    <property type="entry name" value="DIHYDROLIPOAMIDE ACETYLTRANSFERASE COMPONENT OF PYRUVATE DEHYDROGENASE COMPLEX"/>
    <property type="match status" value="1"/>
</dbReference>
<dbReference type="Gene3D" id="3.30.559.10">
    <property type="entry name" value="Chloramphenicol acetyltransferase-like domain"/>
    <property type="match status" value="1"/>
</dbReference>
<dbReference type="Proteomes" id="UP000284841">
    <property type="component" value="Unassembled WGS sequence"/>
</dbReference>
<dbReference type="SUPFAM" id="SSF52777">
    <property type="entry name" value="CoA-dependent acyltransferases"/>
    <property type="match status" value="1"/>
</dbReference>
<dbReference type="InterPro" id="IPR050743">
    <property type="entry name" value="2-oxoacid_DH_E2_comp"/>
</dbReference>
<dbReference type="STRING" id="1776384.GCA_900086585_02281"/>
<evidence type="ECO:0000313" key="6">
    <source>
        <dbReference type="Proteomes" id="UP000284841"/>
    </source>
</evidence>
<evidence type="ECO:0000256" key="1">
    <source>
        <dbReference type="ARBA" id="ARBA00001938"/>
    </source>
</evidence>
<evidence type="ECO:0000313" key="5">
    <source>
        <dbReference type="EMBL" id="RHJ89052.1"/>
    </source>
</evidence>
<accession>A0A415E5K2</accession>
<keyword evidence="3" id="KW-0012">Acyltransferase</keyword>
<dbReference type="InterPro" id="IPR001078">
    <property type="entry name" value="2-oxoacid_DH_actylTfrase"/>
</dbReference>
<dbReference type="Pfam" id="PF00198">
    <property type="entry name" value="2-oxoacid_dh"/>
    <property type="match status" value="1"/>
</dbReference>
<comment type="cofactor">
    <cofactor evidence="1">
        <name>(R)-lipoate</name>
        <dbReference type="ChEBI" id="CHEBI:83088"/>
    </cofactor>
</comment>
<protein>
    <recommendedName>
        <fullName evidence="4">2-oxoacid dehydrogenase acyltransferase catalytic domain-containing protein</fullName>
    </recommendedName>
</protein>
<reference evidence="5 6" key="1">
    <citation type="submission" date="2018-08" db="EMBL/GenBank/DDBJ databases">
        <title>A genome reference for cultivated species of the human gut microbiota.</title>
        <authorList>
            <person name="Zou Y."/>
            <person name="Xue W."/>
            <person name="Luo G."/>
        </authorList>
    </citation>
    <scope>NUCLEOTIDE SEQUENCE [LARGE SCALE GENOMIC DNA]</scope>
    <source>
        <strain evidence="5 6">AM07-24</strain>
    </source>
</reference>
<keyword evidence="6" id="KW-1185">Reference proteome</keyword>
<comment type="caution">
    <text evidence="5">The sequence shown here is derived from an EMBL/GenBank/DDBJ whole genome shotgun (WGS) entry which is preliminary data.</text>
</comment>